<dbReference type="PANTHER" id="PTHR44757:SF2">
    <property type="entry name" value="BIOFILM ARCHITECTURE MAINTENANCE PROTEIN MBAA"/>
    <property type="match status" value="1"/>
</dbReference>
<proteinExistence type="predicted"/>
<dbReference type="InterPro" id="IPR035965">
    <property type="entry name" value="PAS-like_dom_sf"/>
</dbReference>
<dbReference type="InterPro" id="IPR001610">
    <property type="entry name" value="PAC"/>
</dbReference>
<dbReference type="Gene3D" id="3.20.20.450">
    <property type="entry name" value="EAL domain"/>
    <property type="match status" value="1"/>
</dbReference>
<dbReference type="SMART" id="SM00267">
    <property type="entry name" value="GGDEF"/>
    <property type="match status" value="1"/>
</dbReference>
<dbReference type="SUPFAM" id="SSF55785">
    <property type="entry name" value="PYP-like sensor domain (PAS domain)"/>
    <property type="match status" value="1"/>
</dbReference>
<dbReference type="InterPro" id="IPR035919">
    <property type="entry name" value="EAL_sf"/>
</dbReference>
<dbReference type="InterPro" id="IPR029787">
    <property type="entry name" value="Nucleotide_cyclase"/>
</dbReference>
<dbReference type="CDD" id="cd00130">
    <property type="entry name" value="PAS"/>
    <property type="match status" value="1"/>
</dbReference>
<dbReference type="InterPro" id="IPR013655">
    <property type="entry name" value="PAS_fold_3"/>
</dbReference>
<keyword evidence="5" id="KW-1185">Reference proteome</keyword>
<feature type="domain" description="PAC" evidence="1">
    <location>
        <begin position="119"/>
        <end position="171"/>
    </location>
</feature>
<dbReference type="PANTHER" id="PTHR44757">
    <property type="entry name" value="DIGUANYLATE CYCLASE DGCP"/>
    <property type="match status" value="1"/>
</dbReference>
<dbReference type="InterPro" id="IPR001633">
    <property type="entry name" value="EAL_dom"/>
</dbReference>
<dbReference type="RefSeq" id="WP_021239610.1">
    <property type="nucleotide sequence ID" value="NZ_ATHO01000156.1"/>
</dbReference>
<dbReference type="NCBIfam" id="TIGR00229">
    <property type="entry name" value="sensory_box"/>
    <property type="match status" value="1"/>
</dbReference>
<dbReference type="InterPro" id="IPR000160">
    <property type="entry name" value="GGDEF_dom"/>
</dbReference>
<dbReference type="PROSITE" id="PS50887">
    <property type="entry name" value="GGDEF"/>
    <property type="match status" value="1"/>
</dbReference>
<evidence type="ECO:0000313" key="5">
    <source>
        <dbReference type="Proteomes" id="UP000015525"/>
    </source>
</evidence>
<dbReference type="SUPFAM" id="SSF141868">
    <property type="entry name" value="EAL domain-like"/>
    <property type="match status" value="1"/>
</dbReference>
<dbReference type="Pfam" id="PF08447">
    <property type="entry name" value="PAS_3"/>
    <property type="match status" value="1"/>
</dbReference>
<dbReference type="Gene3D" id="3.30.70.270">
    <property type="match status" value="1"/>
</dbReference>
<dbReference type="CDD" id="cd01949">
    <property type="entry name" value="GGDEF"/>
    <property type="match status" value="1"/>
</dbReference>
<dbReference type="Pfam" id="PF00563">
    <property type="entry name" value="EAL"/>
    <property type="match status" value="1"/>
</dbReference>
<feature type="domain" description="GGDEF" evidence="3">
    <location>
        <begin position="203"/>
        <end position="335"/>
    </location>
</feature>
<reference evidence="4 5" key="1">
    <citation type="journal article" date="2013" name="Genome Announc.">
        <title>Draft Genome Sequence of Sphingobium quisquiliarum Strain P25T, a Novel Hexachlorocyclohexane (HCH)-Degrading Bacterium Isolated from an HCH Dumpsite.</title>
        <authorList>
            <person name="Kumar Singh A."/>
            <person name="Sangwan N."/>
            <person name="Sharma A."/>
            <person name="Gupta V."/>
            <person name="Khurana J.P."/>
            <person name="Lal R."/>
        </authorList>
    </citation>
    <scope>NUCLEOTIDE SEQUENCE [LARGE SCALE GENOMIC DNA]</scope>
    <source>
        <strain evidence="4 5">P25</strain>
    </source>
</reference>
<dbReference type="SMART" id="SM00086">
    <property type="entry name" value="PAC"/>
    <property type="match status" value="1"/>
</dbReference>
<protein>
    <recommendedName>
        <fullName evidence="6">Histidine kinase</fullName>
    </recommendedName>
</protein>
<evidence type="ECO:0000259" key="1">
    <source>
        <dbReference type="PROSITE" id="PS50113"/>
    </source>
</evidence>
<name>T0HPF2_9SPHN</name>
<sequence>MGRPYDQDEWLEGEQISPLAFAGERNAIVLTDRFSSGTIQQALQISEERYRYTVALSPLIPWIADAGGGVMDIDVRGLERTGLSYEQCMGWNFLSAIHASDRPLVKAAWEEARLTGQPLDYEMRLRQHDGSFRWQRCRAAPRRRADGGILCWYGTIEDIDDRKMADEAVRWSADHDDLTGLWNRRAFMDGLRKALAGAEGSDVEIALLLIDLDGFKSLNDRHGHDAGDGLLKATARRLEKFGAGDALAGRLGGDEFALFIYTADRQQLEATVGELREVLTAPCSLNGQAHICRASIGVALYPAHGKDADGLYKCADLALYEAKEAGGGVRYFKSEMRADQQVHMSELSIARHVLDHDQVQPFYQPKVDLRSGAVVGFEALLRWNDHIYGVHTPAMIPAAFEDAELAIALDQRIFERVAADIASWRKAGLAFGRIAINIAAVQFGQPDFADRLLDQVACAGIEPSSLELEITESVFFGRAVRKILGIFERLRAAGMTIALDDFGTGYASLIHLKQFPIDVLKIDCSFVRALKDSTNAAIVQTVTDLGKRLGITTVAEGVETEAQAAQLRRKGCNLAQGYLFSPAISADQVPAVLAKRYPV</sequence>
<gene>
    <name evidence="4" type="ORF">L288_17900</name>
</gene>
<dbReference type="PATRIC" id="fig|1329909.3.peg.3444"/>
<dbReference type="InterPro" id="IPR000700">
    <property type="entry name" value="PAS-assoc_C"/>
</dbReference>
<dbReference type="InterPro" id="IPR043128">
    <property type="entry name" value="Rev_trsase/Diguanyl_cyclase"/>
</dbReference>
<dbReference type="SUPFAM" id="SSF55073">
    <property type="entry name" value="Nucleotide cyclase"/>
    <property type="match status" value="1"/>
</dbReference>
<dbReference type="SMART" id="SM00052">
    <property type="entry name" value="EAL"/>
    <property type="match status" value="1"/>
</dbReference>
<dbReference type="CDD" id="cd01948">
    <property type="entry name" value="EAL"/>
    <property type="match status" value="1"/>
</dbReference>
<dbReference type="InterPro" id="IPR052155">
    <property type="entry name" value="Biofilm_reg_signaling"/>
</dbReference>
<feature type="domain" description="EAL" evidence="2">
    <location>
        <begin position="343"/>
        <end position="597"/>
    </location>
</feature>
<dbReference type="PROSITE" id="PS50113">
    <property type="entry name" value="PAC"/>
    <property type="match status" value="1"/>
</dbReference>
<dbReference type="Gene3D" id="3.30.450.20">
    <property type="entry name" value="PAS domain"/>
    <property type="match status" value="1"/>
</dbReference>
<evidence type="ECO:0008006" key="6">
    <source>
        <dbReference type="Google" id="ProtNLM"/>
    </source>
</evidence>
<dbReference type="Pfam" id="PF00990">
    <property type="entry name" value="GGDEF"/>
    <property type="match status" value="1"/>
</dbReference>
<accession>T0HPF2</accession>
<dbReference type="Proteomes" id="UP000015525">
    <property type="component" value="Unassembled WGS sequence"/>
</dbReference>
<organism evidence="4 5">
    <name type="scientific">Sphingobium quisquiliarum P25</name>
    <dbReference type="NCBI Taxonomy" id="1329909"/>
    <lineage>
        <taxon>Bacteria</taxon>
        <taxon>Pseudomonadati</taxon>
        <taxon>Pseudomonadota</taxon>
        <taxon>Alphaproteobacteria</taxon>
        <taxon>Sphingomonadales</taxon>
        <taxon>Sphingomonadaceae</taxon>
        <taxon>Sphingobium</taxon>
    </lineage>
</organism>
<dbReference type="NCBIfam" id="TIGR00254">
    <property type="entry name" value="GGDEF"/>
    <property type="match status" value="1"/>
</dbReference>
<evidence type="ECO:0000259" key="2">
    <source>
        <dbReference type="PROSITE" id="PS50883"/>
    </source>
</evidence>
<dbReference type="EMBL" id="ATHO01000156">
    <property type="protein sequence ID" value="EQB01210.1"/>
    <property type="molecule type" value="Genomic_DNA"/>
</dbReference>
<evidence type="ECO:0000313" key="4">
    <source>
        <dbReference type="EMBL" id="EQB01210.1"/>
    </source>
</evidence>
<comment type="caution">
    <text evidence="4">The sequence shown here is derived from an EMBL/GenBank/DDBJ whole genome shotgun (WGS) entry which is preliminary data.</text>
</comment>
<dbReference type="InterPro" id="IPR000014">
    <property type="entry name" value="PAS"/>
</dbReference>
<dbReference type="AlphaFoldDB" id="T0HPF2"/>
<evidence type="ECO:0000259" key="3">
    <source>
        <dbReference type="PROSITE" id="PS50887"/>
    </source>
</evidence>
<dbReference type="PROSITE" id="PS50883">
    <property type="entry name" value="EAL"/>
    <property type="match status" value="1"/>
</dbReference>